<feature type="transmembrane region" description="Helical" evidence="1">
    <location>
        <begin position="242"/>
        <end position="263"/>
    </location>
</feature>
<dbReference type="EMBL" id="WIUZ02000001">
    <property type="protein sequence ID" value="KAF9792503.1"/>
    <property type="molecule type" value="Genomic_DNA"/>
</dbReference>
<dbReference type="OrthoDB" id="2742220at2759"/>
<evidence type="ECO:0000313" key="3">
    <source>
        <dbReference type="Proteomes" id="UP000736335"/>
    </source>
</evidence>
<keyword evidence="1" id="KW-1133">Transmembrane helix</keyword>
<reference evidence="2" key="1">
    <citation type="journal article" date="2020" name="Nat. Commun.">
        <title>Large-scale genome sequencing of mycorrhizal fungi provides insights into the early evolution of symbiotic traits.</title>
        <authorList>
            <person name="Miyauchi S."/>
            <person name="Kiss E."/>
            <person name="Kuo A."/>
            <person name="Drula E."/>
            <person name="Kohler A."/>
            <person name="Sanchez-Garcia M."/>
            <person name="Morin E."/>
            <person name="Andreopoulos B."/>
            <person name="Barry K.W."/>
            <person name="Bonito G."/>
            <person name="Buee M."/>
            <person name="Carver A."/>
            <person name="Chen C."/>
            <person name="Cichocki N."/>
            <person name="Clum A."/>
            <person name="Culley D."/>
            <person name="Crous P.W."/>
            <person name="Fauchery L."/>
            <person name="Girlanda M."/>
            <person name="Hayes R.D."/>
            <person name="Keri Z."/>
            <person name="LaButti K."/>
            <person name="Lipzen A."/>
            <person name="Lombard V."/>
            <person name="Magnuson J."/>
            <person name="Maillard F."/>
            <person name="Murat C."/>
            <person name="Nolan M."/>
            <person name="Ohm R.A."/>
            <person name="Pangilinan J."/>
            <person name="Pereira M.F."/>
            <person name="Perotto S."/>
            <person name="Peter M."/>
            <person name="Pfister S."/>
            <person name="Riley R."/>
            <person name="Sitrit Y."/>
            <person name="Stielow J.B."/>
            <person name="Szollosi G."/>
            <person name="Zifcakova L."/>
            <person name="Stursova M."/>
            <person name="Spatafora J.W."/>
            <person name="Tedersoo L."/>
            <person name="Vaario L.M."/>
            <person name="Yamada A."/>
            <person name="Yan M."/>
            <person name="Wang P."/>
            <person name="Xu J."/>
            <person name="Bruns T."/>
            <person name="Baldrian P."/>
            <person name="Vilgalys R."/>
            <person name="Dunand C."/>
            <person name="Henrissat B."/>
            <person name="Grigoriev I.V."/>
            <person name="Hibbett D."/>
            <person name="Nagy L.G."/>
            <person name="Martin F.M."/>
        </authorList>
    </citation>
    <scope>NUCLEOTIDE SEQUENCE</scope>
    <source>
        <strain evidence="2">UH-Tt-Lm1</strain>
    </source>
</reference>
<feature type="transmembrane region" description="Helical" evidence="1">
    <location>
        <begin position="212"/>
        <end position="236"/>
    </location>
</feature>
<dbReference type="AlphaFoldDB" id="A0A9P6HQN6"/>
<feature type="transmembrane region" description="Helical" evidence="1">
    <location>
        <begin position="17"/>
        <end position="37"/>
    </location>
</feature>
<feature type="transmembrane region" description="Helical" evidence="1">
    <location>
        <begin position="113"/>
        <end position="138"/>
    </location>
</feature>
<gene>
    <name evidence="2" type="ORF">BJ322DRAFT_1103001</name>
</gene>
<protein>
    <submittedName>
        <fullName evidence="2">Uncharacterized protein</fullName>
    </submittedName>
</protein>
<name>A0A9P6HQN6_9AGAM</name>
<keyword evidence="3" id="KW-1185">Reference proteome</keyword>
<feature type="transmembrane region" description="Helical" evidence="1">
    <location>
        <begin position="49"/>
        <end position="69"/>
    </location>
</feature>
<dbReference type="Proteomes" id="UP000736335">
    <property type="component" value="Unassembled WGS sequence"/>
</dbReference>
<comment type="caution">
    <text evidence="2">The sequence shown here is derived from an EMBL/GenBank/DDBJ whole genome shotgun (WGS) entry which is preliminary data.</text>
</comment>
<sequence>MAQETLSDGVIYDEVTLVTYGMFLWDYSITLWFEINFIEGKLKLRWPLIPYFLARYSTLGFVIACLLFQSSKVPLNCDALYLGGVLLGKVAVVAASVNVLVRTVIIWSYRWYIVLSLGLLVSGEVILICVGMCSYMLALSPTPILIRGGGFGKRYSSAAWSNDLQSCIVIPGSQADSLGIFAPYALGVECVIVTLTIIGLRKFDPKSGFANLLIRQGLGFFFLVLLFQIFVTVGVYNDGSGVLLGITSVLCAVIIPMVSCHMVRSILSSSYRFVQTPID</sequence>
<feature type="transmembrane region" description="Helical" evidence="1">
    <location>
        <begin position="181"/>
        <end position="200"/>
    </location>
</feature>
<proteinExistence type="predicted"/>
<evidence type="ECO:0000256" key="1">
    <source>
        <dbReference type="SAM" id="Phobius"/>
    </source>
</evidence>
<accession>A0A9P6HQN6</accession>
<feature type="transmembrane region" description="Helical" evidence="1">
    <location>
        <begin position="81"/>
        <end position="101"/>
    </location>
</feature>
<reference evidence="2" key="2">
    <citation type="submission" date="2020-11" db="EMBL/GenBank/DDBJ databases">
        <authorList>
            <consortium name="DOE Joint Genome Institute"/>
            <person name="Kuo A."/>
            <person name="Miyauchi S."/>
            <person name="Kiss E."/>
            <person name="Drula E."/>
            <person name="Kohler A."/>
            <person name="Sanchez-Garcia M."/>
            <person name="Andreopoulos B."/>
            <person name="Barry K.W."/>
            <person name="Bonito G."/>
            <person name="Buee M."/>
            <person name="Carver A."/>
            <person name="Chen C."/>
            <person name="Cichocki N."/>
            <person name="Clum A."/>
            <person name="Culley D."/>
            <person name="Crous P.W."/>
            <person name="Fauchery L."/>
            <person name="Girlanda M."/>
            <person name="Hayes R."/>
            <person name="Keri Z."/>
            <person name="Labutti K."/>
            <person name="Lipzen A."/>
            <person name="Lombard V."/>
            <person name="Magnuson J."/>
            <person name="Maillard F."/>
            <person name="Morin E."/>
            <person name="Murat C."/>
            <person name="Nolan M."/>
            <person name="Ohm R."/>
            <person name="Pangilinan J."/>
            <person name="Pereira M."/>
            <person name="Perotto S."/>
            <person name="Peter M."/>
            <person name="Riley R."/>
            <person name="Sitrit Y."/>
            <person name="Stielow B."/>
            <person name="Szollosi G."/>
            <person name="Zifcakova L."/>
            <person name="Stursova M."/>
            <person name="Spatafora J.W."/>
            <person name="Tedersoo L."/>
            <person name="Vaario L.-M."/>
            <person name="Yamada A."/>
            <person name="Yan M."/>
            <person name="Wang P."/>
            <person name="Xu J."/>
            <person name="Bruns T."/>
            <person name="Baldrian P."/>
            <person name="Vilgalys R."/>
            <person name="Henrissat B."/>
            <person name="Grigoriev I.V."/>
            <person name="Hibbett D."/>
            <person name="Nagy L.G."/>
            <person name="Martin F.M."/>
        </authorList>
    </citation>
    <scope>NUCLEOTIDE SEQUENCE</scope>
    <source>
        <strain evidence="2">UH-Tt-Lm1</strain>
    </source>
</reference>
<keyword evidence="1" id="KW-0472">Membrane</keyword>
<organism evidence="2 3">
    <name type="scientific">Thelephora terrestris</name>
    <dbReference type="NCBI Taxonomy" id="56493"/>
    <lineage>
        <taxon>Eukaryota</taxon>
        <taxon>Fungi</taxon>
        <taxon>Dikarya</taxon>
        <taxon>Basidiomycota</taxon>
        <taxon>Agaricomycotina</taxon>
        <taxon>Agaricomycetes</taxon>
        <taxon>Thelephorales</taxon>
        <taxon>Thelephoraceae</taxon>
        <taxon>Thelephora</taxon>
    </lineage>
</organism>
<evidence type="ECO:0000313" key="2">
    <source>
        <dbReference type="EMBL" id="KAF9792503.1"/>
    </source>
</evidence>
<keyword evidence="1" id="KW-0812">Transmembrane</keyword>